<feature type="transmembrane region" description="Helical" evidence="4">
    <location>
        <begin position="266"/>
        <end position="286"/>
    </location>
</feature>
<feature type="transmembrane region" description="Helical" evidence="4">
    <location>
        <begin position="412"/>
        <end position="431"/>
    </location>
</feature>
<keyword evidence="1 4" id="KW-0812">Transmembrane</keyword>
<evidence type="ECO:0000256" key="3">
    <source>
        <dbReference type="ARBA" id="ARBA00023136"/>
    </source>
</evidence>
<feature type="transmembrane region" description="Helical" evidence="4">
    <location>
        <begin position="209"/>
        <end position="227"/>
    </location>
</feature>
<dbReference type="InterPro" id="IPR020846">
    <property type="entry name" value="MFS_dom"/>
</dbReference>
<dbReference type="PROSITE" id="PS50850">
    <property type="entry name" value="MFS"/>
    <property type="match status" value="1"/>
</dbReference>
<feature type="transmembrane region" description="Helical" evidence="4">
    <location>
        <begin position="351"/>
        <end position="369"/>
    </location>
</feature>
<name>A0ABW8ZCJ1_9BURK</name>
<protein>
    <submittedName>
        <fullName evidence="6">OFA family MFS transporter</fullName>
    </submittedName>
</protein>
<dbReference type="Proteomes" id="UP001629214">
    <property type="component" value="Unassembled WGS sequence"/>
</dbReference>
<dbReference type="EMBL" id="JAQQFR010000013">
    <property type="protein sequence ID" value="MFL9880510.1"/>
    <property type="molecule type" value="Genomic_DNA"/>
</dbReference>
<dbReference type="PANTHER" id="PTHR11360:SF317">
    <property type="entry name" value="MAJOR FACILITATOR SUPERFAMILY (MFS) PROFILE DOMAIN-CONTAINING PROTEIN-RELATED"/>
    <property type="match status" value="1"/>
</dbReference>
<comment type="caution">
    <text evidence="6">The sequence shown here is derived from an EMBL/GenBank/DDBJ whole genome shotgun (WGS) entry which is preliminary data.</text>
</comment>
<dbReference type="SUPFAM" id="SSF103473">
    <property type="entry name" value="MFS general substrate transporter"/>
    <property type="match status" value="1"/>
</dbReference>
<evidence type="ECO:0000256" key="2">
    <source>
        <dbReference type="ARBA" id="ARBA00022989"/>
    </source>
</evidence>
<organism evidence="6 7">
    <name type="scientific">Herbaspirillum rhizosphaerae</name>
    <dbReference type="NCBI Taxonomy" id="346179"/>
    <lineage>
        <taxon>Bacteria</taxon>
        <taxon>Pseudomonadati</taxon>
        <taxon>Pseudomonadota</taxon>
        <taxon>Betaproteobacteria</taxon>
        <taxon>Burkholderiales</taxon>
        <taxon>Oxalobacteraceae</taxon>
        <taxon>Herbaspirillum</taxon>
    </lineage>
</organism>
<feature type="transmembrane region" description="Helical" evidence="4">
    <location>
        <begin position="21"/>
        <end position="44"/>
    </location>
</feature>
<keyword evidence="7" id="KW-1185">Reference proteome</keyword>
<dbReference type="InterPro" id="IPR036259">
    <property type="entry name" value="MFS_trans_sf"/>
</dbReference>
<dbReference type="InterPro" id="IPR011701">
    <property type="entry name" value="MFS"/>
</dbReference>
<reference evidence="6 7" key="1">
    <citation type="journal article" date="2024" name="Chem. Sci.">
        <title>Discovery of megapolipeptins by genome mining of a Burkholderiales bacteria collection.</title>
        <authorList>
            <person name="Paulo B.S."/>
            <person name="Recchia M.J.J."/>
            <person name="Lee S."/>
            <person name="Fergusson C.H."/>
            <person name="Romanowski S.B."/>
            <person name="Hernandez A."/>
            <person name="Krull N."/>
            <person name="Liu D.Y."/>
            <person name="Cavanagh H."/>
            <person name="Bos A."/>
            <person name="Gray C.A."/>
            <person name="Murphy B.T."/>
            <person name="Linington R.G."/>
            <person name="Eustaquio A.S."/>
        </authorList>
    </citation>
    <scope>NUCLEOTIDE SEQUENCE [LARGE SCALE GENOMIC DNA]</scope>
    <source>
        <strain evidence="6 7">RL21-008-BIB-B</strain>
    </source>
</reference>
<feature type="transmembrane region" description="Helical" evidence="4">
    <location>
        <begin position="79"/>
        <end position="98"/>
    </location>
</feature>
<evidence type="ECO:0000313" key="6">
    <source>
        <dbReference type="EMBL" id="MFL9880510.1"/>
    </source>
</evidence>
<feature type="transmembrane region" description="Helical" evidence="4">
    <location>
        <begin position="375"/>
        <end position="400"/>
    </location>
</feature>
<dbReference type="CDD" id="cd17353">
    <property type="entry name" value="MFS_OFA_like"/>
    <property type="match status" value="1"/>
</dbReference>
<accession>A0ABW8ZCJ1</accession>
<feature type="transmembrane region" description="Helical" evidence="4">
    <location>
        <begin position="451"/>
        <end position="470"/>
    </location>
</feature>
<dbReference type="InterPro" id="IPR050327">
    <property type="entry name" value="Proton-linked_MCT"/>
</dbReference>
<feature type="transmembrane region" description="Helical" evidence="4">
    <location>
        <begin position="315"/>
        <end position="339"/>
    </location>
</feature>
<evidence type="ECO:0000313" key="7">
    <source>
        <dbReference type="Proteomes" id="UP001629214"/>
    </source>
</evidence>
<sequence>MAFDFLQKEHTIAKPGFNRWLVPPAALAIHLCIGMAYGFSVFWLPLSRSLGIKESIACAPGSSFFDQVFSTTCDWKISMLGWMYTMFFVLLGVSAAIWGGWLERAGPRKAGVVSALCWCGGLLISAFGVYTHQIWLMWLGSGVIGGVGLGLGYISPVSTLIKWFPDRRGMATGMAIMGFGGGALVGSPLADKLMKHFATPTSVGVWETFVVMAVIYFIFMMAGALGYRVPPSGWKPSGWTPPTTTNSTMITQNHVHVTKVWGIPQFWLVWLVLCLNVSAGIGVIGISSPMLQEVFGGHLLGVNVGFSDLSLEQKAAIAAIAAGFTGLISLFNIGGRFVWASCSDFFGRKMTYVIFFVLGFILYVSLPWSAKAGSIALFVGAVCVILSMYGGGFSTVPAYLADLFGTQMVGAIHGRLLTAWATAGILGPVVVNYMREYQLSLGMPRDQVYNTTMYILAGMLVLGLICNLLIRPVAAKHFMTPEELAREKQLAHEKSSSDSTATMSDAELSQVGRGGNPALIGAAWLAVGIPLVWGIALTLQKTAVLFK</sequence>
<evidence type="ECO:0000259" key="5">
    <source>
        <dbReference type="PROSITE" id="PS50850"/>
    </source>
</evidence>
<evidence type="ECO:0000256" key="1">
    <source>
        <dbReference type="ARBA" id="ARBA00022692"/>
    </source>
</evidence>
<feature type="transmembrane region" description="Helical" evidence="4">
    <location>
        <begin position="518"/>
        <end position="539"/>
    </location>
</feature>
<dbReference type="Gene3D" id="1.20.1250.20">
    <property type="entry name" value="MFS general substrate transporter like domains"/>
    <property type="match status" value="2"/>
</dbReference>
<dbReference type="RefSeq" id="WP_408169542.1">
    <property type="nucleotide sequence ID" value="NZ_JAQQFR010000013.1"/>
</dbReference>
<dbReference type="Pfam" id="PF07690">
    <property type="entry name" value="MFS_1"/>
    <property type="match status" value="1"/>
</dbReference>
<feature type="transmembrane region" description="Helical" evidence="4">
    <location>
        <begin position="136"/>
        <end position="157"/>
    </location>
</feature>
<feature type="transmembrane region" description="Helical" evidence="4">
    <location>
        <begin position="169"/>
        <end position="189"/>
    </location>
</feature>
<feature type="domain" description="Major facilitator superfamily (MFS) profile" evidence="5">
    <location>
        <begin position="26"/>
        <end position="475"/>
    </location>
</feature>
<keyword evidence="2 4" id="KW-1133">Transmembrane helix</keyword>
<evidence type="ECO:0000256" key="4">
    <source>
        <dbReference type="SAM" id="Phobius"/>
    </source>
</evidence>
<dbReference type="PANTHER" id="PTHR11360">
    <property type="entry name" value="MONOCARBOXYLATE TRANSPORTER"/>
    <property type="match status" value="1"/>
</dbReference>
<gene>
    <name evidence="6" type="ORF">PQR63_19085</name>
</gene>
<feature type="transmembrane region" description="Helical" evidence="4">
    <location>
        <begin position="110"/>
        <end position="130"/>
    </location>
</feature>
<keyword evidence="3 4" id="KW-0472">Membrane</keyword>
<proteinExistence type="predicted"/>